<dbReference type="EMBL" id="ASPP01008063">
    <property type="protein sequence ID" value="ETO26121.1"/>
    <property type="molecule type" value="Genomic_DNA"/>
</dbReference>
<feature type="transmembrane region" description="Helical" evidence="2">
    <location>
        <begin position="256"/>
        <end position="281"/>
    </location>
</feature>
<keyword evidence="2" id="KW-1133">Transmembrane helix</keyword>
<feature type="region of interest" description="Disordered" evidence="1">
    <location>
        <begin position="76"/>
        <end position="159"/>
    </location>
</feature>
<keyword evidence="4" id="KW-1185">Reference proteome</keyword>
<evidence type="ECO:0000313" key="4">
    <source>
        <dbReference type="Proteomes" id="UP000023152"/>
    </source>
</evidence>
<keyword evidence="2" id="KW-0812">Transmembrane</keyword>
<keyword evidence="2" id="KW-0472">Membrane</keyword>
<sequence length="295" mass="34978">MRAQKIEFQKMLEQELEDIKKELDSKFSEFGTRLERYYKRQCLHVHQHRQVVEWYHTQMQLQKLSQTQSNLFAYNNNETTLNPNRHNKSIYSNKTQPYPIPAKWNMDDTESDENNPQMSSKSQSDPDEEKIRNPHDYNGSQNKSPKKTKNKNGKGSNHAEDESQDLILFEIFLWKRIFTNCWRGFIKLNNLLLAYEYIFSAVFTFFLLCVLLVHRFVSTVFFSKLLFVGIILAQTQWKCSVFIVKFRHCSACALAYIDCFSFSTLLNICHFGLCTLIKYHFSFMRFDDDNSLCLL</sequence>
<feature type="transmembrane region" description="Helical" evidence="2">
    <location>
        <begin position="192"/>
        <end position="213"/>
    </location>
</feature>
<organism evidence="3 4">
    <name type="scientific">Reticulomyxa filosa</name>
    <dbReference type="NCBI Taxonomy" id="46433"/>
    <lineage>
        <taxon>Eukaryota</taxon>
        <taxon>Sar</taxon>
        <taxon>Rhizaria</taxon>
        <taxon>Retaria</taxon>
        <taxon>Foraminifera</taxon>
        <taxon>Monothalamids</taxon>
        <taxon>Reticulomyxidae</taxon>
        <taxon>Reticulomyxa</taxon>
    </lineage>
</organism>
<comment type="caution">
    <text evidence="3">The sequence shown here is derived from an EMBL/GenBank/DDBJ whole genome shotgun (WGS) entry which is preliminary data.</text>
</comment>
<name>X6NJE4_RETFI</name>
<gene>
    <name evidence="3" type="ORF">RFI_11012</name>
</gene>
<proteinExistence type="predicted"/>
<evidence type="ECO:0000256" key="2">
    <source>
        <dbReference type="SAM" id="Phobius"/>
    </source>
</evidence>
<accession>X6NJE4</accession>
<reference evidence="3 4" key="1">
    <citation type="journal article" date="2013" name="Curr. Biol.">
        <title>The Genome of the Foraminiferan Reticulomyxa filosa.</title>
        <authorList>
            <person name="Glockner G."/>
            <person name="Hulsmann N."/>
            <person name="Schleicher M."/>
            <person name="Noegel A.A."/>
            <person name="Eichinger L."/>
            <person name="Gallinger C."/>
            <person name="Pawlowski J."/>
            <person name="Sierra R."/>
            <person name="Euteneuer U."/>
            <person name="Pillet L."/>
            <person name="Moustafa A."/>
            <person name="Platzer M."/>
            <person name="Groth M."/>
            <person name="Szafranski K."/>
            <person name="Schliwa M."/>
        </authorList>
    </citation>
    <scope>NUCLEOTIDE SEQUENCE [LARGE SCALE GENOMIC DNA]</scope>
</reference>
<dbReference type="Proteomes" id="UP000023152">
    <property type="component" value="Unassembled WGS sequence"/>
</dbReference>
<dbReference type="AlphaFoldDB" id="X6NJE4"/>
<protein>
    <submittedName>
        <fullName evidence="3">Uncharacterized protein</fullName>
    </submittedName>
</protein>
<evidence type="ECO:0000313" key="3">
    <source>
        <dbReference type="EMBL" id="ETO26121.1"/>
    </source>
</evidence>
<feature type="compositionally biased region" description="Polar residues" evidence="1">
    <location>
        <begin position="76"/>
        <end position="96"/>
    </location>
</feature>
<feature type="compositionally biased region" description="Polar residues" evidence="1">
    <location>
        <begin position="114"/>
        <end position="123"/>
    </location>
</feature>
<evidence type="ECO:0000256" key="1">
    <source>
        <dbReference type="SAM" id="MobiDB-lite"/>
    </source>
</evidence>
<feature type="transmembrane region" description="Helical" evidence="2">
    <location>
        <begin position="225"/>
        <end position="244"/>
    </location>
</feature>